<feature type="domain" description="Ionotropic glutamate receptor C-terminal" evidence="19">
    <location>
        <begin position="451"/>
        <end position="807"/>
    </location>
</feature>
<dbReference type="PANTHER" id="PTHR34836">
    <property type="entry name" value="OS06G0188250 PROTEIN"/>
    <property type="match status" value="1"/>
</dbReference>
<comment type="function">
    <text evidence="14">Glutamate-gated receptor that probably acts as a non-selective cation channel. May be involved in light-signal transduction and calcium homeostasis via the regulation of calcium influx into cells.</text>
</comment>
<name>A0A022Q404_ERYGU</name>
<evidence type="ECO:0000256" key="11">
    <source>
        <dbReference type="ARBA" id="ARBA00023180"/>
    </source>
</evidence>
<evidence type="ECO:0000256" key="3">
    <source>
        <dbReference type="ARBA" id="ARBA00011095"/>
    </source>
</evidence>
<organism evidence="20 21">
    <name type="scientific">Erythranthe guttata</name>
    <name type="common">Yellow monkey flower</name>
    <name type="synonym">Mimulus guttatus</name>
    <dbReference type="NCBI Taxonomy" id="4155"/>
    <lineage>
        <taxon>Eukaryota</taxon>
        <taxon>Viridiplantae</taxon>
        <taxon>Streptophyta</taxon>
        <taxon>Embryophyta</taxon>
        <taxon>Tracheophyta</taxon>
        <taxon>Spermatophyta</taxon>
        <taxon>Magnoliopsida</taxon>
        <taxon>eudicotyledons</taxon>
        <taxon>Gunneridae</taxon>
        <taxon>Pentapetalae</taxon>
        <taxon>asterids</taxon>
        <taxon>lamiids</taxon>
        <taxon>Lamiales</taxon>
        <taxon>Phrymaceae</taxon>
        <taxon>Erythranthe</taxon>
    </lineage>
</organism>
<evidence type="ECO:0000256" key="17">
    <source>
        <dbReference type="SAM" id="Phobius"/>
    </source>
</evidence>
<dbReference type="InterPro" id="IPR015683">
    <property type="entry name" value="Ionotropic_Glu_rcpt"/>
</dbReference>
<comment type="subcellular location">
    <subcellularLocation>
        <location evidence="1">Membrane</location>
        <topology evidence="1">Multi-pass membrane protein</topology>
    </subcellularLocation>
</comment>
<feature type="transmembrane region" description="Helical" evidence="17">
    <location>
        <begin position="585"/>
        <end position="603"/>
    </location>
</feature>
<accession>A0A022Q404</accession>
<evidence type="ECO:0000256" key="8">
    <source>
        <dbReference type="ARBA" id="ARBA00023065"/>
    </source>
</evidence>
<evidence type="ECO:0000256" key="18">
    <source>
        <dbReference type="SAM" id="SignalP"/>
    </source>
</evidence>
<dbReference type="Proteomes" id="UP000030748">
    <property type="component" value="Unassembled WGS sequence"/>
</dbReference>
<dbReference type="InterPro" id="IPR044440">
    <property type="entry name" value="GABAb_receptor_plant_PBP1"/>
</dbReference>
<dbReference type="FunFam" id="3.40.50.2300:FF:000188">
    <property type="entry name" value="Glutamate receptor"/>
    <property type="match status" value="1"/>
</dbReference>
<dbReference type="InterPro" id="IPR028082">
    <property type="entry name" value="Peripla_BP_I"/>
</dbReference>
<dbReference type="Pfam" id="PF00060">
    <property type="entry name" value="Lig_chan"/>
    <property type="match status" value="1"/>
</dbReference>
<keyword evidence="6 18" id="KW-0732">Signal</keyword>
<sequence>MKIHFSILFLSVLSLFLSFCNSQRNTTFQVGVVLDANSTNGRIGMTSLSLALSDFYSSHANYSTRIVLHPRDSGPQVTFAAASALNLLKDVQVDAIIGPQTSAQANFVAGLGDAAKVPIISFTATSPSLRPQTPYFVRTAINDSAQVEAVAAIVKYFRWHRVVFIYEDTDYGNGIIPLLSIAFQQVNARVSYRSVIPASATGDFILQELHNMKKMQTRVFVVHTTALLASRIFLKAKEAEMMSEGYAWIVTSGLMNLFYSLEPSVVDSMQGVVGVKPHIPGSRKLKSTTVSWKKKFVEINPMIPPPREINIYGLWAYDTLSALAMAAEKTGFREPSYLQNTNALNSTDIFITGTSQTGPNLLAATLDTNFTGLSGNFRLINGKLEPSSFEILYVNGTELTQVGLWKPILQIPSQMNANITGFAGKKLKNITWPGESRNVPKGWEVSASGKKLRVGVPANIGFPQFVNVEKDNITGLYVDLFKYVMAALPYTVEYEFIPFEISNASTAVQTSNASSAGSYDDLSYQVFNGNFDAAVGDITITSARSEYVDFTFPIAQGGITRTQKIPHDDENKGKYFFVQPLKRELWLTAIAMFIFTGVAMWILEHRFNRDFRGPPSEHAGLIFYIPFMTLAFANRERIVSNLARLVLVVWVFVVLILSSTYTASLSAIFTINKLDQNGDSDVSRLIRNGDYVGCREGSFIYEFVKRLGFDESKIRTYKLPQDFHIALAKGSENGGIKAMFSRTPYTDVFLSMYCNKTYMKVGSTYFTEGSAFVFPKGSPLVADVSRAIIKQTDNHNISKTNEKGIEKTCGEYDPDFWQTVELKSFKVLFGITAGITGTCLVAFLFSYFYKNRDVVRRIFSNSETTTWSKLNAISMHFDRRDPKSFRFCITFVSILKP</sequence>
<keyword evidence="12 15" id="KW-1071">Ligand-gated ion channel</keyword>
<evidence type="ECO:0000256" key="4">
    <source>
        <dbReference type="ARBA" id="ARBA00022448"/>
    </source>
</evidence>
<comment type="similarity">
    <text evidence="2 15">Belongs to the glutamate-gated ion channel (TC 1.A.10.1) family.</text>
</comment>
<dbReference type="Gene3D" id="1.10.287.70">
    <property type="match status" value="1"/>
</dbReference>
<keyword evidence="11" id="KW-0325">Glycoprotein</keyword>
<dbReference type="SUPFAM" id="SSF53822">
    <property type="entry name" value="Periplasmic binding protein-like I"/>
    <property type="match status" value="1"/>
</dbReference>
<dbReference type="CDD" id="cd13686">
    <property type="entry name" value="GluR_Plant"/>
    <property type="match status" value="1"/>
</dbReference>
<dbReference type="InterPro" id="IPR000337">
    <property type="entry name" value="GPCR_3"/>
</dbReference>
<dbReference type="GO" id="GO:0004930">
    <property type="term" value="F:G protein-coupled receptor activity"/>
    <property type="evidence" value="ECO:0007669"/>
    <property type="project" value="InterPro"/>
</dbReference>
<keyword evidence="9 15" id="KW-0472">Membrane</keyword>
<dbReference type="AlphaFoldDB" id="A0A022Q404"/>
<dbReference type="PANTHER" id="PTHR34836:SF1">
    <property type="entry name" value="OS09G0428600 PROTEIN"/>
    <property type="match status" value="1"/>
</dbReference>
<dbReference type="InterPro" id="IPR001828">
    <property type="entry name" value="ANF_lig-bd_rcpt"/>
</dbReference>
<evidence type="ECO:0000256" key="10">
    <source>
        <dbReference type="ARBA" id="ARBA00023170"/>
    </source>
</evidence>
<feature type="disulfide bond" evidence="16">
    <location>
        <begin position="754"/>
        <end position="809"/>
    </location>
</feature>
<comment type="subunit">
    <text evidence="3">May form heteromers.</text>
</comment>
<dbReference type="Gene3D" id="3.40.50.2300">
    <property type="match status" value="2"/>
</dbReference>
<dbReference type="CDD" id="cd19990">
    <property type="entry name" value="PBP1_GABAb_receptor_plant"/>
    <property type="match status" value="1"/>
</dbReference>
<reference evidence="20 21" key="1">
    <citation type="journal article" date="2013" name="Proc. Natl. Acad. Sci. U.S.A.">
        <title>Fine-scale variation in meiotic recombination in Mimulus inferred from population shotgun sequencing.</title>
        <authorList>
            <person name="Hellsten U."/>
            <person name="Wright K.M."/>
            <person name="Jenkins J."/>
            <person name="Shu S."/>
            <person name="Yuan Y."/>
            <person name="Wessler S.R."/>
            <person name="Schmutz J."/>
            <person name="Willis J.H."/>
            <person name="Rokhsar D.S."/>
        </authorList>
    </citation>
    <scope>NUCLEOTIDE SEQUENCE [LARGE SCALE GENOMIC DNA]</scope>
    <source>
        <strain evidence="21">cv. DUN x IM62</strain>
    </source>
</reference>
<dbReference type="Gene3D" id="3.40.190.10">
    <property type="entry name" value="Periplasmic binding protein-like II"/>
    <property type="match status" value="1"/>
</dbReference>
<evidence type="ECO:0000259" key="19">
    <source>
        <dbReference type="SMART" id="SM00079"/>
    </source>
</evidence>
<evidence type="ECO:0000313" key="21">
    <source>
        <dbReference type="Proteomes" id="UP000030748"/>
    </source>
</evidence>
<keyword evidence="13 15" id="KW-0407">Ion channel</keyword>
<evidence type="ECO:0000256" key="12">
    <source>
        <dbReference type="ARBA" id="ARBA00023286"/>
    </source>
</evidence>
<evidence type="ECO:0000256" key="9">
    <source>
        <dbReference type="ARBA" id="ARBA00023136"/>
    </source>
</evidence>
<evidence type="ECO:0000256" key="13">
    <source>
        <dbReference type="ARBA" id="ARBA00023303"/>
    </source>
</evidence>
<evidence type="ECO:0000256" key="1">
    <source>
        <dbReference type="ARBA" id="ARBA00004141"/>
    </source>
</evidence>
<keyword evidence="7 17" id="KW-1133">Transmembrane helix</keyword>
<dbReference type="GO" id="GO:0005886">
    <property type="term" value="C:plasma membrane"/>
    <property type="evidence" value="ECO:0000318"/>
    <property type="project" value="GO_Central"/>
</dbReference>
<proteinExistence type="inferred from homology"/>
<gene>
    <name evidence="20" type="ORF">MIMGU_mgv1a025791mg</name>
</gene>
<protein>
    <recommendedName>
        <fullName evidence="15">Glutamate receptor</fullName>
    </recommendedName>
</protein>
<dbReference type="EMBL" id="KI632223">
    <property type="protein sequence ID" value="EYU21240.1"/>
    <property type="molecule type" value="Genomic_DNA"/>
</dbReference>
<dbReference type="Pfam" id="PF01094">
    <property type="entry name" value="ANF_receptor"/>
    <property type="match status" value="1"/>
</dbReference>
<evidence type="ECO:0000256" key="15">
    <source>
        <dbReference type="PIRNR" id="PIRNR037090"/>
    </source>
</evidence>
<evidence type="ECO:0000256" key="5">
    <source>
        <dbReference type="ARBA" id="ARBA00022692"/>
    </source>
</evidence>
<keyword evidence="4 15" id="KW-0813">Transport</keyword>
<comment type="function">
    <text evidence="15">Glutamate-gated receptor that probably acts as non-selective cation channel.</text>
</comment>
<dbReference type="InterPro" id="IPR017103">
    <property type="entry name" value="Iontropic_Glu_rcpt_pln"/>
</dbReference>
<keyword evidence="16" id="KW-1015">Disulfide bond</keyword>
<dbReference type="PIRSF" id="PIRSF037090">
    <property type="entry name" value="Iontro_Glu-like_rcpt_pln"/>
    <property type="match status" value="1"/>
</dbReference>
<keyword evidence="10 15" id="KW-0675">Receptor</keyword>
<feature type="transmembrane region" description="Helical" evidence="17">
    <location>
        <begin position="827"/>
        <end position="849"/>
    </location>
</feature>
<dbReference type="GO" id="GO:0015276">
    <property type="term" value="F:ligand-gated monoatomic ion channel activity"/>
    <property type="evidence" value="ECO:0000318"/>
    <property type="project" value="GO_Central"/>
</dbReference>
<evidence type="ECO:0000313" key="20">
    <source>
        <dbReference type="EMBL" id="EYU21240.1"/>
    </source>
</evidence>
<evidence type="ECO:0000256" key="16">
    <source>
        <dbReference type="PIRSR" id="PIRSR037090-50"/>
    </source>
</evidence>
<feature type="transmembrane region" description="Helical" evidence="17">
    <location>
        <begin position="645"/>
        <end position="671"/>
    </location>
</feature>
<dbReference type="PRINTS" id="PR00248">
    <property type="entry name" value="GPCRMGR"/>
</dbReference>
<keyword evidence="8 15" id="KW-0406">Ion transport</keyword>
<dbReference type="eggNOG" id="KOG1052">
    <property type="taxonomic scope" value="Eukaryota"/>
</dbReference>
<dbReference type="InterPro" id="IPR001320">
    <property type="entry name" value="Iontro_rcpt_C"/>
</dbReference>
<feature type="chain" id="PRO_5001506561" description="Glutamate receptor" evidence="18">
    <location>
        <begin position="23"/>
        <end position="897"/>
    </location>
</feature>
<keyword evidence="5 17" id="KW-0812">Transmembrane</keyword>
<dbReference type="GO" id="GO:0038023">
    <property type="term" value="F:signaling receptor activity"/>
    <property type="evidence" value="ECO:0000318"/>
    <property type="project" value="GO_Central"/>
</dbReference>
<feature type="signal peptide" evidence="18">
    <location>
        <begin position="1"/>
        <end position="22"/>
    </location>
</feature>
<evidence type="ECO:0000256" key="2">
    <source>
        <dbReference type="ARBA" id="ARBA00008685"/>
    </source>
</evidence>
<evidence type="ECO:0000256" key="14">
    <source>
        <dbReference type="ARBA" id="ARBA00049638"/>
    </source>
</evidence>
<keyword evidence="21" id="KW-1185">Reference proteome</keyword>
<evidence type="ECO:0000256" key="6">
    <source>
        <dbReference type="ARBA" id="ARBA00022729"/>
    </source>
</evidence>
<dbReference type="SMART" id="SM00079">
    <property type="entry name" value="PBPe"/>
    <property type="match status" value="1"/>
</dbReference>
<evidence type="ECO:0000256" key="7">
    <source>
        <dbReference type="ARBA" id="ARBA00022989"/>
    </source>
</evidence>
<dbReference type="SUPFAM" id="SSF53850">
    <property type="entry name" value="Periplasmic binding protein-like II"/>
    <property type="match status" value="1"/>
</dbReference>
<dbReference type="FunFam" id="1.10.287.70:FF:000037">
    <property type="entry name" value="Glutamate receptor"/>
    <property type="match status" value="1"/>
</dbReference>